<dbReference type="InterPro" id="IPR019734">
    <property type="entry name" value="TPR_rpt"/>
</dbReference>
<dbReference type="InterPro" id="IPR009057">
    <property type="entry name" value="Homeodomain-like_sf"/>
</dbReference>
<sequence>MAILSYKTEQNIQTRNVLIGSAEEGLGRAQMGLNNKKTGLAHFIKAVGYIDEANLKNTFLAAEIYKSLGKAYLENNSADSAKFYLKKAMQITKNSDNLSLKQSIYKCTSEVYKKNKMIDSFVFYDSKFNDLLQKNNAKKRATVNLAYRTLNTPQEEAYSKASYVVMGTGVLTCFFIIGFVFKKRKKTANEVKKEYFINNAKTPELVLSQKLEDEILKNLNKFEHSKAFLDKSMSLSTLIGKMNTNTKYFRYVLKKHKEKDFKGYINELRIKYIVRKLKTDPQYLNFKISYLANESGFSSHSKFSAVFKQVMGLSPSEFIENINHNI</sequence>
<evidence type="ECO:0000256" key="5">
    <source>
        <dbReference type="SAM" id="Phobius"/>
    </source>
</evidence>
<comment type="caution">
    <text evidence="7">The sequence shown here is derived from an EMBL/GenBank/DDBJ whole genome shotgun (WGS) entry which is preliminary data.</text>
</comment>
<feature type="transmembrane region" description="Helical" evidence="5">
    <location>
        <begin position="161"/>
        <end position="181"/>
    </location>
</feature>
<keyword evidence="5" id="KW-1133">Transmembrane helix</keyword>
<accession>A0ABV5FF16</accession>
<evidence type="ECO:0000256" key="4">
    <source>
        <dbReference type="PROSITE-ProRule" id="PRU00339"/>
    </source>
</evidence>
<protein>
    <submittedName>
        <fullName evidence="7">Helix-turn-helix domain-containing protein</fullName>
    </submittedName>
</protein>
<feature type="domain" description="HTH araC/xylS-type" evidence="6">
    <location>
        <begin position="209"/>
        <end position="321"/>
    </location>
</feature>
<dbReference type="SUPFAM" id="SSF46689">
    <property type="entry name" value="Homeodomain-like"/>
    <property type="match status" value="1"/>
</dbReference>
<evidence type="ECO:0000256" key="1">
    <source>
        <dbReference type="ARBA" id="ARBA00023015"/>
    </source>
</evidence>
<keyword evidence="1" id="KW-0805">Transcription regulation</keyword>
<dbReference type="EMBL" id="JBHMFC010000103">
    <property type="protein sequence ID" value="MFB9057934.1"/>
    <property type="molecule type" value="Genomic_DNA"/>
</dbReference>
<dbReference type="InterPro" id="IPR011990">
    <property type="entry name" value="TPR-like_helical_dom_sf"/>
</dbReference>
<evidence type="ECO:0000259" key="6">
    <source>
        <dbReference type="PROSITE" id="PS01124"/>
    </source>
</evidence>
<keyword evidence="3" id="KW-0804">Transcription</keyword>
<reference evidence="7 8" key="1">
    <citation type="submission" date="2024-09" db="EMBL/GenBank/DDBJ databases">
        <authorList>
            <person name="Sun Q."/>
            <person name="Mori K."/>
        </authorList>
    </citation>
    <scope>NUCLEOTIDE SEQUENCE [LARGE SCALE GENOMIC DNA]</scope>
    <source>
        <strain evidence="7 8">CECT 8622</strain>
    </source>
</reference>
<proteinExistence type="predicted"/>
<keyword evidence="8" id="KW-1185">Reference proteome</keyword>
<dbReference type="Pfam" id="PF13181">
    <property type="entry name" value="TPR_8"/>
    <property type="match status" value="1"/>
</dbReference>
<dbReference type="SMART" id="SM00342">
    <property type="entry name" value="HTH_ARAC"/>
    <property type="match status" value="1"/>
</dbReference>
<keyword evidence="2" id="KW-0238">DNA-binding</keyword>
<organism evidence="7 8">
    <name type="scientific">Mariniflexile ostreae</name>
    <dbReference type="NCBI Taxonomy" id="1520892"/>
    <lineage>
        <taxon>Bacteria</taxon>
        <taxon>Pseudomonadati</taxon>
        <taxon>Bacteroidota</taxon>
        <taxon>Flavobacteriia</taxon>
        <taxon>Flavobacteriales</taxon>
        <taxon>Flavobacteriaceae</taxon>
        <taxon>Mariniflexile</taxon>
    </lineage>
</organism>
<dbReference type="PROSITE" id="PS01124">
    <property type="entry name" value="HTH_ARAC_FAMILY_2"/>
    <property type="match status" value="1"/>
</dbReference>
<dbReference type="PANTHER" id="PTHR43280:SF28">
    <property type="entry name" value="HTH-TYPE TRANSCRIPTIONAL ACTIVATOR RHAS"/>
    <property type="match status" value="1"/>
</dbReference>
<keyword evidence="5" id="KW-0812">Transmembrane</keyword>
<keyword evidence="5" id="KW-0472">Membrane</keyword>
<evidence type="ECO:0000313" key="7">
    <source>
        <dbReference type="EMBL" id="MFB9057934.1"/>
    </source>
</evidence>
<dbReference type="InterPro" id="IPR018060">
    <property type="entry name" value="HTH_AraC"/>
</dbReference>
<feature type="repeat" description="TPR" evidence="4">
    <location>
        <begin position="62"/>
        <end position="95"/>
    </location>
</feature>
<dbReference type="Pfam" id="PF12833">
    <property type="entry name" value="HTH_18"/>
    <property type="match status" value="1"/>
</dbReference>
<name>A0ABV5FF16_9FLAO</name>
<keyword evidence="4" id="KW-0802">TPR repeat</keyword>
<dbReference type="PANTHER" id="PTHR43280">
    <property type="entry name" value="ARAC-FAMILY TRANSCRIPTIONAL REGULATOR"/>
    <property type="match status" value="1"/>
</dbReference>
<dbReference type="SUPFAM" id="SSF48452">
    <property type="entry name" value="TPR-like"/>
    <property type="match status" value="1"/>
</dbReference>
<dbReference type="Gene3D" id="1.10.10.60">
    <property type="entry name" value="Homeodomain-like"/>
    <property type="match status" value="1"/>
</dbReference>
<dbReference type="RefSeq" id="WP_379862184.1">
    <property type="nucleotide sequence ID" value="NZ_JBHMFC010000103.1"/>
</dbReference>
<evidence type="ECO:0000256" key="3">
    <source>
        <dbReference type="ARBA" id="ARBA00023163"/>
    </source>
</evidence>
<dbReference type="PROSITE" id="PS50005">
    <property type="entry name" value="TPR"/>
    <property type="match status" value="1"/>
</dbReference>
<gene>
    <name evidence="7" type="ORF">ACFFU9_14400</name>
</gene>
<evidence type="ECO:0000313" key="8">
    <source>
        <dbReference type="Proteomes" id="UP001589585"/>
    </source>
</evidence>
<evidence type="ECO:0000256" key="2">
    <source>
        <dbReference type="ARBA" id="ARBA00023125"/>
    </source>
</evidence>
<dbReference type="Proteomes" id="UP001589585">
    <property type="component" value="Unassembled WGS sequence"/>
</dbReference>